<dbReference type="Gene3D" id="3.40.718.10">
    <property type="entry name" value="Isopropylmalate Dehydrogenase"/>
    <property type="match status" value="1"/>
</dbReference>
<evidence type="ECO:0000256" key="5">
    <source>
        <dbReference type="ARBA" id="ARBA00023002"/>
    </source>
</evidence>
<keyword evidence="6" id="KW-0520">NAD</keyword>
<dbReference type="GO" id="GO:0051287">
    <property type="term" value="F:NAD binding"/>
    <property type="evidence" value="ECO:0007669"/>
    <property type="project" value="InterPro"/>
</dbReference>
<organism evidence="7 8">
    <name type="scientific">Schaedlerella arabinosiphila</name>
    <dbReference type="NCBI Taxonomy" id="2044587"/>
    <lineage>
        <taxon>Bacteria</taxon>
        <taxon>Bacillati</taxon>
        <taxon>Bacillota</taxon>
        <taxon>Clostridia</taxon>
        <taxon>Lachnospirales</taxon>
        <taxon>Lachnospiraceae</taxon>
        <taxon>Schaedlerella</taxon>
    </lineage>
</organism>
<dbReference type="InterPro" id="IPR005255">
    <property type="entry name" value="PdxA_fam"/>
</dbReference>
<dbReference type="GO" id="GO:0050570">
    <property type="term" value="F:4-hydroxythreonine-4-phosphate dehydrogenase activity"/>
    <property type="evidence" value="ECO:0007669"/>
    <property type="project" value="UniProtKB-EC"/>
</dbReference>
<evidence type="ECO:0000256" key="3">
    <source>
        <dbReference type="ARBA" id="ARBA00011738"/>
    </source>
</evidence>
<protein>
    <submittedName>
        <fullName evidence="7">4-hydroxythreonine-4-phosphate dehydrogenase PdxA</fullName>
        <ecNumber evidence="7">1.1.1.262</ecNumber>
    </submittedName>
</protein>
<keyword evidence="5 7" id="KW-0560">Oxidoreductase</keyword>
<comment type="cofactor">
    <cofactor evidence="1">
        <name>a divalent metal cation</name>
        <dbReference type="ChEBI" id="CHEBI:60240"/>
    </cofactor>
</comment>
<sequence length="347" mass="37947">MLEQKRIAVTMGDPAGIGPEVVVKALSNQEIYEKCIPVVIGDYEALQDAIRFSGLDLSLSEIHAPVEAVGTYGVVEFIDLKYLKAGSWVYKENSALCGEAAFQYVVYAIRLAMEGKVDAVITAPISKDSINMAGHHYSGHTEIFAEYTGTKDFAMLLASENLRVIHVTTHCALIEACRLIRKERVLTVIKLAELGCRMLGIEHPRIGVAGLNPHCSEDGLFGTEETSEIIPAVQEAKKLGINVEGPVPPDTVFVKCRAGLYDIVVAMYHDQGHIPLKLNAFQWDEEKKQYQSVRGINCTIGLPVIRVSVDHGTAFGKAGEGRANADSMLDAIETGLRMIENRGKKYS</sequence>
<comment type="subunit">
    <text evidence="3">Homodimer.</text>
</comment>
<dbReference type="PANTHER" id="PTHR30004:SF6">
    <property type="entry name" value="D-THREONATE 4-PHOSPHATE DEHYDROGENASE"/>
    <property type="match status" value="1"/>
</dbReference>
<dbReference type="PANTHER" id="PTHR30004">
    <property type="entry name" value="4-HYDROXYTHREONINE-4-PHOSPHATE DEHYDROGENASE"/>
    <property type="match status" value="1"/>
</dbReference>
<keyword evidence="4" id="KW-0479">Metal-binding</keyword>
<comment type="similarity">
    <text evidence="2">Belongs to the PdxA family. PdxA2 subfamily.</text>
</comment>
<name>A0A9X5CCH7_9FIRM</name>
<evidence type="ECO:0000256" key="1">
    <source>
        <dbReference type="ARBA" id="ARBA00001968"/>
    </source>
</evidence>
<evidence type="ECO:0000256" key="6">
    <source>
        <dbReference type="ARBA" id="ARBA00023027"/>
    </source>
</evidence>
<dbReference type="Proteomes" id="UP000474104">
    <property type="component" value="Unassembled WGS sequence"/>
</dbReference>
<comment type="caution">
    <text evidence="7">The sequence shown here is derived from an EMBL/GenBank/DDBJ whole genome shotgun (WGS) entry which is preliminary data.</text>
</comment>
<accession>A0A9X5CCH7</accession>
<dbReference type="AlphaFoldDB" id="A0A9X5CCH7"/>
<dbReference type="EC" id="1.1.1.262" evidence="7"/>
<reference evidence="7 8" key="1">
    <citation type="submission" date="2019-07" db="EMBL/GenBank/DDBJ databases">
        <title>Draft genome sequences of 15 bacterial species constituting the stable defined intestinal microbiota of the GM15 gnotobiotic mouse model.</title>
        <authorList>
            <person name="Elie C."/>
            <person name="Mathieu A."/>
            <person name="Saliou A."/>
            <person name="Darnaud M."/>
            <person name="Leulier F."/>
            <person name="Tamellini A."/>
        </authorList>
    </citation>
    <scope>NUCLEOTIDE SEQUENCE [LARGE SCALE GENOMIC DNA]</scope>
    <source>
        <strain evidence="8">ASF 502</strain>
    </source>
</reference>
<evidence type="ECO:0000313" key="8">
    <source>
        <dbReference type="Proteomes" id="UP000474104"/>
    </source>
</evidence>
<evidence type="ECO:0000256" key="2">
    <source>
        <dbReference type="ARBA" id="ARBA00009464"/>
    </source>
</evidence>
<dbReference type="EMBL" id="VIRB01000055">
    <property type="protein sequence ID" value="NDO68706.1"/>
    <property type="molecule type" value="Genomic_DNA"/>
</dbReference>
<evidence type="ECO:0000313" key="7">
    <source>
        <dbReference type="EMBL" id="NDO68706.1"/>
    </source>
</evidence>
<proteinExistence type="inferred from homology"/>
<evidence type="ECO:0000256" key="4">
    <source>
        <dbReference type="ARBA" id="ARBA00022723"/>
    </source>
</evidence>
<dbReference type="NCBIfam" id="TIGR00557">
    <property type="entry name" value="pdxA"/>
    <property type="match status" value="1"/>
</dbReference>
<gene>
    <name evidence="7" type="primary">pdxA</name>
    <name evidence="7" type="ORF">FMM80_08440</name>
</gene>
<dbReference type="GO" id="GO:0046872">
    <property type="term" value="F:metal ion binding"/>
    <property type="evidence" value="ECO:0007669"/>
    <property type="project" value="UniProtKB-KW"/>
</dbReference>
<dbReference type="SUPFAM" id="SSF53659">
    <property type="entry name" value="Isocitrate/Isopropylmalate dehydrogenase-like"/>
    <property type="match status" value="1"/>
</dbReference>
<dbReference type="OrthoDB" id="9801783at2"/>
<dbReference type="Pfam" id="PF04166">
    <property type="entry name" value="PdxA"/>
    <property type="match status" value="1"/>
</dbReference>